<name>A0A518HE14_9BACT</name>
<evidence type="ECO:0000313" key="1">
    <source>
        <dbReference type="EMBL" id="QDV39095.1"/>
    </source>
</evidence>
<dbReference type="AlphaFoldDB" id="A0A518HE14"/>
<geneLocation type="plasmid" evidence="2">
    <name>pelp_1</name>
</geneLocation>
<gene>
    <name evidence="1" type="ORF">ElP_70580</name>
</gene>
<reference evidence="1 2" key="1">
    <citation type="submission" date="2019-02" db="EMBL/GenBank/DDBJ databases">
        <title>Deep-cultivation of Planctomycetes and their phenomic and genomic characterization uncovers novel biology.</title>
        <authorList>
            <person name="Wiegand S."/>
            <person name="Jogler M."/>
            <person name="Boedeker C."/>
            <person name="Pinto D."/>
            <person name="Vollmers J."/>
            <person name="Rivas-Marin E."/>
            <person name="Kohn T."/>
            <person name="Peeters S.H."/>
            <person name="Heuer A."/>
            <person name="Rast P."/>
            <person name="Oberbeckmann S."/>
            <person name="Bunk B."/>
            <person name="Jeske O."/>
            <person name="Meyerdierks A."/>
            <person name="Storesund J.E."/>
            <person name="Kallscheuer N."/>
            <person name="Luecker S."/>
            <person name="Lage O.M."/>
            <person name="Pohl T."/>
            <person name="Merkel B.J."/>
            <person name="Hornburger P."/>
            <person name="Mueller R.-W."/>
            <person name="Bruemmer F."/>
            <person name="Labrenz M."/>
            <person name="Spormann A.M."/>
            <person name="Op den Camp H."/>
            <person name="Overmann J."/>
            <person name="Amann R."/>
            <person name="Jetten M.S.M."/>
            <person name="Mascher T."/>
            <person name="Medema M.H."/>
            <person name="Devos D.P."/>
            <person name="Kaster A.-K."/>
            <person name="Ovreas L."/>
            <person name="Rohde M."/>
            <person name="Galperin M.Y."/>
            <person name="Jogler C."/>
        </authorList>
    </citation>
    <scope>NUCLEOTIDE SEQUENCE [LARGE SCALE GENOMIC DNA]</scope>
    <source>
        <strain evidence="1 2">ElP</strain>
        <plasmid evidence="2">pelp_1</plasmid>
    </source>
</reference>
<protein>
    <submittedName>
        <fullName evidence="1">Uncharacterized protein</fullName>
    </submittedName>
</protein>
<proteinExistence type="predicted"/>
<accession>A0A518HE14</accession>
<keyword evidence="2" id="KW-1185">Reference proteome</keyword>
<organism evidence="1 2">
    <name type="scientific">Tautonia plasticadhaerens</name>
    <dbReference type="NCBI Taxonomy" id="2527974"/>
    <lineage>
        <taxon>Bacteria</taxon>
        <taxon>Pseudomonadati</taxon>
        <taxon>Planctomycetota</taxon>
        <taxon>Planctomycetia</taxon>
        <taxon>Isosphaerales</taxon>
        <taxon>Isosphaeraceae</taxon>
        <taxon>Tautonia</taxon>
    </lineage>
</organism>
<dbReference type="Proteomes" id="UP000317835">
    <property type="component" value="Plasmid pElP_1"/>
</dbReference>
<dbReference type="EMBL" id="CP036427">
    <property type="protein sequence ID" value="QDV39095.1"/>
    <property type="molecule type" value="Genomic_DNA"/>
</dbReference>
<sequence length="31" mass="3031">MNGGPSSRPQSPTPFAVVAGNRFGLGVACVG</sequence>
<dbReference type="KEGG" id="tpla:ElP_70580"/>
<evidence type="ECO:0000313" key="2">
    <source>
        <dbReference type="Proteomes" id="UP000317835"/>
    </source>
</evidence>
<keyword evidence="1" id="KW-0614">Plasmid</keyword>